<dbReference type="GO" id="GO:0098552">
    <property type="term" value="C:side of membrane"/>
    <property type="evidence" value="ECO:0007669"/>
    <property type="project" value="UniProtKB-KW"/>
</dbReference>
<keyword evidence="12" id="KW-0472">Membrane</keyword>
<dbReference type="Gene3D" id="3.30.2010.30">
    <property type="match status" value="1"/>
</dbReference>
<keyword evidence="9 16" id="KW-0378">Hydrolase</keyword>
<dbReference type="GO" id="GO:0008270">
    <property type="term" value="F:zinc ion binding"/>
    <property type="evidence" value="ECO:0007669"/>
    <property type="project" value="UniProtKB-UniRule"/>
</dbReference>
<dbReference type="OMA" id="YFRSWSE"/>
<organism evidence="17">
    <name type="scientific">Dendroctonus ponderosae</name>
    <name type="common">Mountain pine beetle</name>
    <dbReference type="NCBI Taxonomy" id="77166"/>
    <lineage>
        <taxon>Eukaryota</taxon>
        <taxon>Metazoa</taxon>
        <taxon>Ecdysozoa</taxon>
        <taxon>Arthropoda</taxon>
        <taxon>Hexapoda</taxon>
        <taxon>Insecta</taxon>
        <taxon>Pterygota</taxon>
        <taxon>Neoptera</taxon>
        <taxon>Endopterygota</taxon>
        <taxon>Coleoptera</taxon>
        <taxon>Polyphaga</taxon>
        <taxon>Cucujiformia</taxon>
        <taxon>Curculionidae</taxon>
        <taxon>Scolytinae</taxon>
        <taxon>Dendroctonus</taxon>
    </lineage>
</organism>
<dbReference type="Gene3D" id="2.60.40.1910">
    <property type="match status" value="1"/>
</dbReference>
<dbReference type="EC" id="3.4.11.-" evidence="16"/>
<dbReference type="FunFam" id="2.60.40.1910:FF:000008">
    <property type="entry name" value="Aminopeptidase"/>
    <property type="match status" value="1"/>
</dbReference>
<evidence type="ECO:0000256" key="16">
    <source>
        <dbReference type="RuleBase" id="RU364040"/>
    </source>
</evidence>
<evidence type="ECO:0000256" key="10">
    <source>
        <dbReference type="ARBA" id="ARBA00022833"/>
    </source>
</evidence>
<dbReference type="InterPro" id="IPR014782">
    <property type="entry name" value="Peptidase_M1_dom"/>
</dbReference>
<protein>
    <recommendedName>
        <fullName evidence="16">Aminopeptidase</fullName>
        <ecNumber evidence="16">3.4.11.-</ecNumber>
    </recommendedName>
</protein>
<dbReference type="HOGENOM" id="CLU_003705_2_0_1"/>
<evidence type="ECO:0000256" key="8">
    <source>
        <dbReference type="ARBA" id="ARBA00022729"/>
    </source>
</evidence>
<dbReference type="GO" id="GO:0043171">
    <property type="term" value="P:peptide catabolic process"/>
    <property type="evidence" value="ECO:0007669"/>
    <property type="project" value="TreeGrafter"/>
</dbReference>
<evidence type="ECO:0000256" key="5">
    <source>
        <dbReference type="ARBA" id="ARBA00022622"/>
    </source>
</evidence>
<evidence type="ECO:0000256" key="4">
    <source>
        <dbReference type="ARBA" id="ARBA00022475"/>
    </source>
</evidence>
<keyword evidence="5" id="KW-0336">GPI-anchor</keyword>
<dbReference type="InterPro" id="IPR045357">
    <property type="entry name" value="Aminopeptidase_N-like_N"/>
</dbReference>
<keyword evidence="15" id="KW-0449">Lipoprotein</keyword>
<dbReference type="Gene3D" id="1.10.390.10">
    <property type="entry name" value="Neutral Protease Domain 2"/>
    <property type="match status" value="1"/>
</dbReference>
<keyword evidence="8" id="KW-0732">Signal</keyword>
<dbReference type="InterPro" id="IPR050344">
    <property type="entry name" value="Peptidase_M1_aminopeptidases"/>
</dbReference>
<keyword evidence="16" id="KW-0031">Aminopeptidase</keyword>
<dbReference type="InterPro" id="IPR027268">
    <property type="entry name" value="Peptidase_M4/M1_CTD_sf"/>
</dbReference>
<evidence type="ECO:0000256" key="6">
    <source>
        <dbReference type="ARBA" id="ARBA00022670"/>
    </source>
</evidence>
<dbReference type="SUPFAM" id="SSF63737">
    <property type="entry name" value="Leukotriene A4 hydrolase N-terminal domain"/>
    <property type="match status" value="1"/>
</dbReference>
<dbReference type="EMBL" id="KB741015">
    <property type="protein sequence ID" value="ENN75292.1"/>
    <property type="molecule type" value="Genomic_DNA"/>
</dbReference>
<dbReference type="Pfam" id="PF01433">
    <property type="entry name" value="Peptidase_M1"/>
    <property type="match status" value="2"/>
</dbReference>
<evidence type="ECO:0000256" key="14">
    <source>
        <dbReference type="ARBA" id="ARBA00023180"/>
    </source>
</evidence>
<dbReference type="Gene3D" id="1.25.50.20">
    <property type="match status" value="1"/>
</dbReference>
<keyword evidence="11 16" id="KW-0482">Metalloprotease</keyword>
<dbReference type="GO" id="GO:0005886">
    <property type="term" value="C:plasma membrane"/>
    <property type="evidence" value="ECO:0007669"/>
    <property type="project" value="UniProtKB-SubCell"/>
</dbReference>
<name>N6U9L2_DENPD</name>
<evidence type="ECO:0000256" key="2">
    <source>
        <dbReference type="ARBA" id="ARBA00004609"/>
    </source>
</evidence>
<dbReference type="Pfam" id="PF11838">
    <property type="entry name" value="ERAP1_C"/>
    <property type="match status" value="1"/>
</dbReference>
<dbReference type="GO" id="GO:0016285">
    <property type="term" value="F:alanyl aminopeptidase activity"/>
    <property type="evidence" value="ECO:0007669"/>
    <property type="project" value="UniProtKB-EC"/>
</dbReference>
<dbReference type="Pfam" id="PF17900">
    <property type="entry name" value="Peptidase_M1_N"/>
    <property type="match status" value="1"/>
</dbReference>
<keyword evidence="4" id="KW-1003">Cell membrane</keyword>
<dbReference type="AlphaFoldDB" id="N6U9L2"/>
<dbReference type="GO" id="GO:0070006">
    <property type="term" value="F:metalloaminopeptidase activity"/>
    <property type="evidence" value="ECO:0007669"/>
    <property type="project" value="TreeGrafter"/>
</dbReference>
<evidence type="ECO:0000256" key="13">
    <source>
        <dbReference type="ARBA" id="ARBA00023157"/>
    </source>
</evidence>
<proteinExistence type="inferred from homology"/>
<comment type="cofactor">
    <cofactor evidence="16">
        <name>Zn(2+)</name>
        <dbReference type="ChEBI" id="CHEBI:29105"/>
    </cofactor>
    <text evidence="16">Binds 1 zinc ion per subunit.</text>
</comment>
<evidence type="ECO:0000256" key="11">
    <source>
        <dbReference type="ARBA" id="ARBA00023049"/>
    </source>
</evidence>
<dbReference type="GO" id="GO:0042277">
    <property type="term" value="F:peptide binding"/>
    <property type="evidence" value="ECO:0007669"/>
    <property type="project" value="TreeGrafter"/>
</dbReference>
<dbReference type="SUPFAM" id="SSF55486">
    <property type="entry name" value="Metalloproteases ('zincins'), catalytic domain"/>
    <property type="match status" value="1"/>
</dbReference>
<dbReference type="OrthoDB" id="10031169at2759"/>
<evidence type="ECO:0000256" key="15">
    <source>
        <dbReference type="ARBA" id="ARBA00023288"/>
    </source>
</evidence>
<evidence type="ECO:0000256" key="7">
    <source>
        <dbReference type="ARBA" id="ARBA00022723"/>
    </source>
</evidence>
<dbReference type="CDD" id="cd09601">
    <property type="entry name" value="M1_APN-Q_like"/>
    <property type="match status" value="1"/>
</dbReference>
<reference evidence="17" key="1">
    <citation type="journal article" date="2013" name="Genome Biol.">
        <title>Draft genome of the mountain pine beetle, Dendroctonus ponderosae Hopkins, a major forest pest.</title>
        <authorList>
            <person name="Keeling C.I."/>
            <person name="Yuen M.M."/>
            <person name="Liao N.Y."/>
            <person name="Docking T.R."/>
            <person name="Chan S.K."/>
            <person name="Taylor G.A."/>
            <person name="Palmquist D.L."/>
            <person name="Jackman S.D."/>
            <person name="Nguyen A."/>
            <person name="Li M."/>
            <person name="Henderson H."/>
            <person name="Janes J.K."/>
            <person name="Zhao Y."/>
            <person name="Pandoh P."/>
            <person name="Moore R."/>
            <person name="Sperling F.A."/>
            <person name="Huber D.P."/>
            <person name="Birol I."/>
            <person name="Jones S.J."/>
            <person name="Bohlmann J."/>
        </authorList>
    </citation>
    <scope>NUCLEOTIDE SEQUENCE</scope>
</reference>
<evidence type="ECO:0000256" key="3">
    <source>
        <dbReference type="ARBA" id="ARBA00010136"/>
    </source>
</evidence>
<dbReference type="InterPro" id="IPR024571">
    <property type="entry name" value="ERAP1-like_C_dom"/>
</dbReference>
<dbReference type="InterPro" id="IPR001930">
    <property type="entry name" value="Peptidase_M1"/>
</dbReference>
<dbReference type="InterPro" id="IPR034016">
    <property type="entry name" value="M1_APN-typ"/>
</dbReference>
<feature type="non-terminal residue" evidence="17">
    <location>
        <position position="1"/>
    </location>
</feature>
<comment type="catalytic activity">
    <reaction evidence="1">
        <text>Release of an N-terminal amino acid, Xaa-|-Yaa- from a peptide, amide or arylamide. Xaa is preferably Ala, but may be most amino acids including Pro (slow action). When a terminal hydrophobic residue is followed by a prolyl residue, the two may be released as an intact Xaa-Pro dipeptide.</text>
        <dbReference type="EC" id="3.4.11.2"/>
    </reaction>
</comment>
<dbReference type="FunFam" id="1.25.50.20:FF:000001">
    <property type="entry name" value="Aminopeptidase"/>
    <property type="match status" value="1"/>
</dbReference>
<comment type="subcellular location">
    <subcellularLocation>
        <location evidence="2">Cell membrane</location>
        <topology evidence="2">Lipid-anchor</topology>
        <topology evidence="2">GPI-anchor</topology>
    </subcellularLocation>
</comment>
<dbReference type="GO" id="GO:0006508">
    <property type="term" value="P:proteolysis"/>
    <property type="evidence" value="ECO:0007669"/>
    <property type="project" value="UniProtKB-KW"/>
</dbReference>
<comment type="similarity">
    <text evidence="3 16">Belongs to the peptidase M1 family.</text>
</comment>
<evidence type="ECO:0000256" key="12">
    <source>
        <dbReference type="ARBA" id="ARBA00023136"/>
    </source>
</evidence>
<keyword evidence="6 16" id="KW-0645">Protease</keyword>
<dbReference type="InterPro" id="IPR042097">
    <property type="entry name" value="Aminopeptidase_N-like_N_sf"/>
</dbReference>
<dbReference type="GO" id="GO:0005737">
    <property type="term" value="C:cytoplasm"/>
    <property type="evidence" value="ECO:0007669"/>
    <property type="project" value="TreeGrafter"/>
</dbReference>
<keyword evidence="14" id="KW-0325">Glycoprotein</keyword>
<evidence type="ECO:0000313" key="17">
    <source>
        <dbReference type="EMBL" id="ENN75292.1"/>
    </source>
</evidence>
<dbReference type="PRINTS" id="PR00756">
    <property type="entry name" value="ALADIPTASE"/>
</dbReference>
<keyword evidence="7 16" id="KW-0479">Metal-binding</keyword>
<evidence type="ECO:0000256" key="1">
    <source>
        <dbReference type="ARBA" id="ARBA00000098"/>
    </source>
</evidence>
<accession>N6U9L2</accession>
<keyword evidence="10 16" id="KW-0862">Zinc</keyword>
<dbReference type="PANTHER" id="PTHR11533:SF301">
    <property type="entry name" value="AMINOPEPTIDASE"/>
    <property type="match status" value="1"/>
</dbReference>
<dbReference type="Gene3D" id="2.60.40.1730">
    <property type="entry name" value="tricorn interacting facor f3 domain"/>
    <property type="match status" value="1"/>
</dbReference>
<evidence type="ECO:0000256" key="9">
    <source>
        <dbReference type="ARBA" id="ARBA00022801"/>
    </source>
</evidence>
<dbReference type="GO" id="GO:0005615">
    <property type="term" value="C:extracellular space"/>
    <property type="evidence" value="ECO:0007669"/>
    <property type="project" value="TreeGrafter"/>
</dbReference>
<keyword evidence="13" id="KW-1015">Disulfide bond</keyword>
<gene>
    <name evidence="17" type="ORF">YQE_08069</name>
</gene>
<sequence length="897" mass="97712">MSMVNLFVVLLAASTALSYRLPTIYSPSSYNISLTVPEDVFTSENGTGYTGTVQILFTVSENVSEVCLHVSPSYLAISNTSNSLINTNGSDVINVTGVSIDNTTEIANFTLSSLLTVNQTYLLTIDFNGTLSTSDGYGFYKSSYNDSSNTTQYLATTQMEPTFARRAFPCFDEPKYKAIFIISLTHPNGLNVLSNMNALNVAENTTTSQTVTTFNPTPIMSTYLVAFIVSNFTCDSTNDLEGSLLNQVCSRSETASTRALALEAGPKIVDSFNTYLNINYSSNINKLDQVAIPDFTSGAMENWGLITYRLKEMSQVYPDLEADKQFVTKALHYAMDDEVDETEALRTNATTQSEISARFSTISYDKGGSILRMVEHILGTDAWKIGLNRYLSTYAHSSAEPEDLWDILGNNTNRTLPANLSAVMESWIDSPGFPVVNVSLNGSQLTLTQARFVFSNSTATNVSWYIPVTYTTSENASNFFNTTPVAWITPTSNLSLNVSSSISWIVVNNLHTGYYRVNYDSSLWSKLVTALAQSNFSGIPEISRAQIVSDGFNLARGGYISYSQLFSVIEFLTNETSYHVWYSALSGFEYLLKRTGLNSTLGAAIASHISNLTAPVLETVPLTVVDSSNHIYTLHQVLVQGWACKLGGSNCTTHALSLFAGYKNTSTRPDKNLRSIAYCYGLKNSSDIATDWSFLWNKFLNTSLSTEQVTILAALGCPSNETILTEYLSKTLTDDSGIRSQDYASVFSAVYSGSSLGVDVALDFYISNYDAILVRDTRVNGAGRIIKAIAEQITTEAQIAKLQTFANSSVVNGTMVQSAADALSTAQSNLQWLSTYQSSLSSYYGLDTTTTTTAPATTPTTTTTTTTTESTSTTDSSAYQFCLSLSLLLLGLVITKL</sequence>
<dbReference type="FunFam" id="2.60.40.1730:FF:000013">
    <property type="entry name" value="Aminopeptidase"/>
    <property type="match status" value="1"/>
</dbReference>
<dbReference type="PANTHER" id="PTHR11533">
    <property type="entry name" value="PROTEASE M1 ZINC METALLOPROTEASE"/>
    <property type="match status" value="1"/>
</dbReference>